<gene>
    <name evidence="2" type="ORF">FALBO_7066</name>
</gene>
<evidence type="ECO:0000256" key="1">
    <source>
        <dbReference type="SAM" id="MobiDB-lite"/>
    </source>
</evidence>
<evidence type="ECO:0000313" key="3">
    <source>
        <dbReference type="Proteomes" id="UP000554235"/>
    </source>
</evidence>
<organism evidence="2 3">
    <name type="scientific">Fusarium albosuccineum</name>
    <dbReference type="NCBI Taxonomy" id="1237068"/>
    <lineage>
        <taxon>Eukaryota</taxon>
        <taxon>Fungi</taxon>
        <taxon>Dikarya</taxon>
        <taxon>Ascomycota</taxon>
        <taxon>Pezizomycotina</taxon>
        <taxon>Sordariomycetes</taxon>
        <taxon>Hypocreomycetidae</taxon>
        <taxon>Hypocreales</taxon>
        <taxon>Nectriaceae</taxon>
        <taxon>Fusarium</taxon>
        <taxon>Fusarium decemcellulare species complex</taxon>
    </lineage>
</organism>
<protein>
    <submittedName>
        <fullName evidence="2">Uncharacterized protein</fullName>
    </submittedName>
</protein>
<proteinExistence type="predicted"/>
<dbReference type="EMBL" id="JAADYS010000934">
    <property type="protein sequence ID" value="KAF4466079.1"/>
    <property type="molecule type" value="Genomic_DNA"/>
</dbReference>
<evidence type="ECO:0000313" key="2">
    <source>
        <dbReference type="EMBL" id="KAF4466079.1"/>
    </source>
</evidence>
<dbReference type="Proteomes" id="UP000554235">
    <property type="component" value="Unassembled WGS sequence"/>
</dbReference>
<comment type="caution">
    <text evidence="2">The sequence shown here is derived from an EMBL/GenBank/DDBJ whole genome shotgun (WGS) entry which is preliminary data.</text>
</comment>
<sequence length="140" mass="15658">MTASSKVHKPRTARPGFTHVQGRDGSWFRARCIVIPKVKHMGIIDRFASGLDLFLIPHPASKQKSTTVDASSSVKLDSTHSTKVKIRQPTSPHREHEETTPVWIPNTSAPLSYDIILPTRLRWCFTVDDSEGKLSLTKVT</sequence>
<reference evidence="2 3" key="1">
    <citation type="submission" date="2020-01" db="EMBL/GenBank/DDBJ databases">
        <title>Identification and distribution of gene clusters putatively required for synthesis of sphingolipid metabolism inhibitors in phylogenetically diverse species of the filamentous fungus Fusarium.</title>
        <authorList>
            <person name="Kim H.-S."/>
            <person name="Busman M."/>
            <person name="Brown D.W."/>
            <person name="Divon H."/>
            <person name="Uhlig S."/>
            <person name="Proctor R.H."/>
        </authorList>
    </citation>
    <scope>NUCLEOTIDE SEQUENCE [LARGE SCALE GENOMIC DNA]</scope>
    <source>
        <strain evidence="2 3">NRRL 20459</strain>
    </source>
</reference>
<accession>A0A8H4P892</accession>
<feature type="region of interest" description="Disordered" evidence="1">
    <location>
        <begin position="79"/>
        <end position="99"/>
    </location>
</feature>
<dbReference type="AlphaFoldDB" id="A0A8H4P892"/>
<keyword evidence="3" id="KW-1185">Reference proteome</keyword>
<name>A0A8H4P892_9HYPO</name>